<keyword evidence="2" id="KW-0812">Transmembrane</keyword>
<dbReference type="Pfam" id="PF14257">
    <property type="entry name" value="DUF4349"/>
    <property type="match status" value="1"/>
</dbReference>
<evidence type="ECO:0000259" key="4">
    <source>
        <dbReference type="Pfam" id="PF14257"/>
    </source>
</evidence>
<evidence type="ECO:0000256" key="1">
    <source>
        <dbReference type="SAM" id="MobiDB-lite"/>
    </source>
</evidence>
<feature type="chain" id="PRO_5038524626" evidence="3">
    <location>
        <begin position="33"/>
        <end position="340"/>
    </location>
</feature>
<dbReference type="PROSITE" id="PS51257">
    <property type="entry name" value="PROKAR_LIPOPROTEIN"/>
    <property type="match status" value="1"/>
</dbReference>
<organism evidence="5 6">
    <name type="scientific">Nocardioides piscis</name>
    <dbReference type="NCBI Taxonomy" id="2714938"/>
    <lineage>
        <taxon>Bacteria</taxon>
        <taxon>Bacillati</taxon>
        <taxon>Actinomycetota</taxon>
        <taxon>Actinomycetes</taxon>
        <taxon>Propionibacteriales</taxon>
        <taxon>Nocardioidaceae</taxon>
        <taxon>Nocardioides</taxon>
    </lineage>
</organism>
<sequence length="340" mass="35614">MQTSSRLHPRGGRRARLVVALTMTAALLGAVAACSSSDSGDSAEGDAGGSGLSSLEAPQEGHAESGDSEGSGDAGKSADRDAALDDGSDSTASLRAPASERAVISKGTVSLVSDDVAKARNDVQRIVDAQHGTVAEENTETDDKGVATYARLVVRVPADSFAVTMASLEKAAELRSAGLTSEDVTTEVIDTGVRVRAQESSLRRVEQLLAEADSLKDIIWIESQLTRRQAELDSLKSQQAWLADQTSDSTITVDIERRYVPEEDEETDEDAGFLSGFKSGLKALGAFAEGLGTVVGAVLPFAMVLAVIGVPTWLLVRHARRRQGRPGGSAAEREVDVHAG</sequence>
<dbReference type="EMBL" id="CP049866">
    <property type="protein sequence ID" value="QIK74314.1"/>
    <property type="molecule type" value="Genomic_DNA"/>
</dbReference>
<feature type="domain" description="DUF4349" evidence="4">
    <location>
        <begin position="101"/>
        <end position="313"/>
    </location>
</feature>
<proteinExistence type="predicted"/>
<feature type="region of interest" description="Disordered" evidence="1">
    <location>
        <begin position="33"/>
        <end position="99"/>
    </location>
</feature>
<feature type="compositionally biased region" description="Low complexity" evidence="1">
    <location>
        <begin position="33"/>
        <end position="42"/>
    </location>
</feature>
<keyword evidence="2" id="KW-0472">Membrane</keyword>
<dbReference type="InterPro" id="IPR025645">
    <property type="entry name" value="DUF4349"/>
</dbReference>
<name>A0A6G7YBN2_9ACTN</name>
<gene>
    <name evidence="5" type="ORF">G7071_01520</name>
</gene>
<dbReference type="AlphaFoldDB" id="A0A6G7YBN2"/>
<dbReference type="RefSeq" id="WP_166314031.1">
    <property type="nucleotide sequence ID" value="NZ_CP049866.1"/>
</dbReference>
<feature type="transmembrane region" description="Helical" evidence="2">
    <location>
        <begin position="294"/>
        <end position="316"/>
    </location>
</feature>
<protein>
    <submittedName>
        <fullName evidence="5">DUF4349 domain-containing protein</fullName>
    </submittedName>
</protein>
<dbReference type="Proteomes" id="UP000502035">
    <property type="component" value="Chromosome"/>
</dbReference>
<evidence type="ECO:0000256" key="3">
    <source>
        <dbReference type="SAM" id="SignalP"/>
    </source>
</evidence>
<dbReference type="KEGG" id="npi:G7071_01520"/>
<keyword evidence="3" id="KW-0732">Signal</keyword>
<evidence type="ECO:0000256" key="2">
    <source>
        <dbReference type="SAM" id="Phobius"/>
    </source>
</evidence>
<evidence type="ECO:0000313" key="6">
    <source>
        <dbReference type="Proteomes" id="UP000502035"/>
    </source>
</evidence>
<keyword evidence="2" id="KW-1133">Transmembrane helix</keyword>
<keyword evidence="6" id="KW-1185">Reference proteome</keyword>
<accession>A0A6G7YBN2</accession>
<feature type="signal peptide" evidence="3">
    <location>
        <begin position="1"/>
        <end position="32"/>
    </location>
</feature>
<evidence type="ECO:0000313" key="5">
    <source>
        <dbReference type="EMBL" id="QIK74314.1"/>
    </source>
</evidence>
<reference evidence="5 6" key="1">
    <citation type="submission" date="2020-03" db="EMBL/GenBank/DDBJ databases">
        <title>Nocardioides sp. nov., isolated from fish.</title>
        <authorList>
            <person name="Hyun D.-W."/>
            <person name="Bae J.-W."/>
        </authorList>
    </citation>
    <scope>NUCLEOTIDE SEQUENCE [LARGE SCALE GENOMIC DNA]</scope>
    <source>
        <strain evidence="5 6">HDW12A</strain>
    </source>
</reference>